<accession>A0A834WF68</accession>
<dbReference type="OrthoDB" id="751338at2759"/>
<gene>
    <name evidence="2" type="ORF">G2W53_026545</name>
</gene>
<feature type="region of interest" description="Disordered" evidence="1">
    <location>
        <begin position="96"/>
        <end position="118"/>
    </location>
</feature>
<dbReference type="Proteomes" id="UP000634136">
    <property type="component" value="Unassembled WGS sequence"/>
</dbReference>
<dbReference type="AlphaFoldDB" id="A0A834WF68"/>
<evidence type="ECO:0000313" key="2">
    <source>
        <dbReference type="EMBL" id="KAF7821090.1"/>
    </source>
</evidence>
<proteinExistence type="predicted"/>
<keyword evidence="3" id="KW-1185">Reference proteome</keyword>
<reference evidence="2" key="1">
    <citation type="submission" date="2020-09" db="EMBL/GenBank/DDBJ databases">
        <title>Genome-Enabled Discovery of Anthraquinone Biosynthesis in Senna tora.</title>
        <authorList>
            <person name="Kang S.-H."/>
            <person name="Pandey R.P."/>
            <person name="Lee C.-M."/>
            <person name="Sim J.-S."/>
            <person name="Jeong J.-T."/>
            <person name="Choi B.-S."/>
            <person name="Jung M."/>
            <person name="Ginzburg D."/>
            <person name="Zhao K."/>
            <person name="Won S.Y."/>
            <person name="Oh T.-J."/>
            <person name="Yu Y."/>
            <person name="Kim N.-H."/>
            <person name="Lee O.R."/>
            <person name="Lee T.-H."/>
            <person name="Bashyal P."/>
            <person name="Kim T.-S."/>
            <person name="Lee W.-H."/>
            <person name="Kawkins C."/>
            <person name="Kim C.-K."/>
            <person name="Kim J.S."/>
            <person name="Ahn B.O."/>
            <person name="Rhee S.Y."/>
            <person name="Sohng J.K."/>
        </authorList>
    </citation>
    <scope>NUCLEOTIDE SEQUENCE</scope>
    <source>
        <tissue evidence="2">Leaf</tissue>
    </source>
</reference>
<sequence length="118" mass="13276">MESQVHAPPSETTASWTDEKHIHFLNVMESSFVTAMLRNNGNRLLPRLDRYLPDTAESTLDLNPHRTTKKHAPSGSKLLMVMGIMHVFTRQVVPQVQLGNAREGSDADPGDDKEQQRN</sequence>
<evidence type="ECO:0000313" key="3">
    <source>
        <dbReference type="Proteomes" id="UP000634136"/>
    </source>
</evidence>
<protein>
    <submittedName>
        <fullName evidence="2">Uncharacterized protein</fullName>
    </submittedName>
</protein>
<dbReference type="EMBL" id="JAAIUW010000008">
    <property type="protein sequence ID" value="KAF7821090.1"/>
    <property type="molecule type" value="Genomic_DNA"/>
</dbReference>
<evidence type="ECO:0000256" key="1">
    <source>
        <dbReference type="SAM" id="MobiDB-lite"/>
    </source>
</evidence>
<name>A0A834WF68_9FABA</name>
<organism evidence="2 3">
    <name type="scientific">Senna tora</name>
    <dbReference type="NCBI Taxonomy" id="362788"/>
    <lineage>
        <taxon>Eukaryota</taxon>
        <taxon>Viridiplantae</taxon>
        <taxon>Streptophyta</taxon>
        <taxon>Embryophyta</taxon>
        <taxon>Tracheophyta</taxon>
        <taxon>Spermatophyta</taxon>
        <taxon>Magnoliopsida</taxon>
        <taxon>eudicotyledons</taxon>
        <taxon>Gunneridae</taxon>
        <taxon>Pentapetalae</taxon>
        <taxon>rosids</taxon>
        <taxon>fabids</taxon>
        <taxon>Fabales</taxon>
        <taxon>Fabaceae</taxon>
        <taxon>Caesalpinioideae</taxon>
        <taxon>Cassia clade</taxon>
        <taxon>Senna</taxon>
    </lineage>
</organism>
<comment type="caution">
    <text evidence="2">The sequence shown here is derived from an EMBL/GenBank/DDBJ whole genome shotgun (WGS) entry which is preliminary data.</text>
</comment>